<reference evidence="3 4" key="1">
    <citation type="journal article" date="2015" name="Genome Announc.">
        <title>Expanding the biotechnology potential of lactobacilli through comparative genomics of 213 strains and associated genera.</title>
        <authorList>
            <person name="Sun Z."/>
            <person name="Harris H.M."/>
            <person name="McCann A."/>
            <person name="Guo C."/>
            <person name="Argimon S."/>
            <person name="Zhang W."/>
            <person name="Yang X."/>
            <person name="Jeffery I.B."/>
            <person name="Cooney J.C."/>
            <person name="Kagawa T.F."/>
            <person name="Liu W."/>
            <person name="Song Y."/>
            <person name="Salvetti E."/>
            <person name="Wrobel A."/>
            <person name="Rasinkangas P."/>
            <person name="Parkhill J."/>
            <person name="Rea M.C."/>
            <person name="O'Sullivan O."/>
            <person name="Ritari J."/>
            <person name="Douillard F.P."/>
            <person name="Paul Ross R."/>
            <person name="Yang R."/>
            <person name="Briner A.E."/>
            <person name="Felis G.E."/>
            <person name="de Vos W.M."/>
            <person name="Barrangou R."/>
            <person name="Klaenhammer T.R."/>
            <person name="Caufield P.W."/>
            <person name="Cui Y."/>
            <person name="Zhang H."/>
            <person name="O'Toole P.W."/>
        </authorList>
    </citation>
    <scope>NUCLEOTIDE SEQUENCE [LARGE SCALE GENOMIC DNA]</scope>
    <source>
        <strain evidence="3 4">DSM 20019</strain>
    </source>
</reference>
<comment type="similarity">
    <text evidence="1">Belongs to the universal stress protein A family.</text>
</comment>
<dbReference type="PANTHER" id="PTHR46268:SF6">
    <property type="entry name" value="UNIVERSAL STRESS PROTEIN UP12"/>
    <property type="match status" value="1"/>
</dbReference>
<comment type="caution">
    <text evidence="3">The sequence shown here is derived from an EMBL/GenBank/DDBJ whole genome shotgun (WGS) entry which is preliminary data.</text>
</comment>
<dbReference type="EMBL" id="AZDL01000217">
    <property type="protein sequence ID" value="KRK81357.1"/>
    <property type="molecule type" value="Genomic_DNA"/>
</dbReference>
<organism evidence="3 4">
    <name type="scientific">Latilactobacillus curvatus JCM 1096 = DSM 20019</name>
    <dbReference type="NCBI Taxonomy" id="1293592"/>
    <lineage>
        <taxon>Bacteria</taxon>
        <taxon>Bacillati</taxon>
        <taxon>Bacillota</taxon>
        <taxon>Bacilli</taxon>
        <taxon>Lactobacillales</taxon>
        <taxon>Lactobacillaceae</taxon>
        <taxon>Latilactobacillus</taxon>
    </lineage>
</organism>
<evidence type="ECO:0000259" key="2">
    <source>
        <dbReference type="Pfam" id="PF00582"/>
    </source>
</evidence>
<gene>
    <name evidence="3" type="ORF">FC08_GL000650</name>
</gene>
<dbReference type="InterPro" id="IPR006016">
    <property type="entry name" value="UspA"/>
</dbReference>
<accession>A0AAJ0LD17</accession>
<dbReference type="PANTHER" id="PTHR46268">
    <property type="entry name" value="STRESS RESPONSE PROTEIN NHAX"/>
    <property type="match status" value="1"/>
</dbReference>
<dbReference type="Gene3D" id="3.40.50.620">
    <property type="entry name" value="HUPs"/>
    <property type="match status" value="1"/>
</dbReference>
<dbReference type="SUPFAM" id="SSF52402">
    <property type="entry name" value="Adenine nucleotide alpha hydrolases-like"/>
    <property type="match status" value="1"/>
</dbReference>
<protein>
    <submittedName>
        <fullName evidence="3">Universal stress family protein</fullName>
    </submittedName>
</protein>
<proteinExistence type="inferred from homology"/>
<sequence length="102" mass="11521">MENDEMNVYQALNKDFIHGQYEDLENHLREYQDQAYVRGVNHVRTVIAEGEPGEAIIEDVIPKVKPDLLIVGSKSQKGVAKYFGSQAAYMAKYAPIPVLVVR</sequence>
<dbReference type="CDD" id="cd00293">
    <property type="entry name" value="USP-like"/>
    <property type="match status" value="1"/>
</dbReference>
<evidence type="ECO:0000313" key="3">
    <source>
        <dbReference type="EMBL" id="KRK81357.1"/>
    </source>
</evidence>
<dbReference type="AlphaFoldDB" id="A0AAJ0LD17"/>
<dbReference type="Proteomes" id="UP000050828">
    <property type="component" value="Unassembled WGS sequence"/>
</dbReference>
<dbReference type="InterPro" id="IPR006015">
    <property type="entry name" value="Universal_stress_UspA"/>
</dbReference>
<evidence type="ECO:0000313" key="4">
    <source>
        <dbReference type="Proteomes" id="UP000050828"/>
    </source>
</evidence>
<feature type="domain" description="UspA" evidence="2">
    <location>
        <begin position="15"/>
        <end position="102"/>
    </location>
</feature>
<evidence type="ECO:0000256" key="1">
    <source>
        <dbReference type="ARBA" id="ARBA00008791"/>
    </source>
</evidence>
<dbReference type="PRINTS" id="PR01438">
    <property type="entry name" value="UNVRSLSTRESS"/>
</dbReference>
<dbReference type="Pfam" id="PF00582">
    <property type="entry name" value="Usp"/>
    <property type="match status" value="1"/>
</dbReference>
<dbReference type="InterPro" id="IPR014729">
    <property type="entry name" value="Rossmann-like_a/b/a_fold"/>
</dbReference>
<name>A0AAJ0LD17_LATCU</name>